<keyword evidence="2" id="KW-1185">Reference proteome</keyword>
<evidence type="ECO:0000313" key="2">
    <source>
        <dbReference type="Proteomes" id="UP000281985"/>
    </source>
</evidence>
<dbReference type="OrthoDB" id="5496093at2"/>
<dbReference type="RefSeq" id="WP_121918579.1">
    <property type="nucleotide sequence ID" value="NZ_REFV01000020.1"/>
</dbReference>
<proteinExistence type="predicted"/>
<reference evidence="1 2" key="1">
    <citation type="submission" date="2018-10" db="EMBL/GenBank/DDBJ databases">
        <title>Dokdonia luteus sp. nov., isolated from sea water.</title>
        <authorList>
            <person name="Zhou L.Y."/>
            <person name="Du Z.J."/>
        </authorList>
    </citation>
    <scope>NUCLEOTIDE SEQUENCE [LARGE SCALE GENOMIC DNA]</scope>
    <source>
        <strain evidence="1 2">SH27</strain>
    </source>
</reference>
<protein>
    <submittedName>
        <fullName evidence="1">Septum formation inhibitor Maf</fullName>
    </submittedName>
</protein>
<dbReference type="EMBL" id="REFV01000020">
    <property type="protein sequence ID" value="RMB56214.1"/>
    <property type="molecule type" value="Genomic_DNA"/>
</dbReference>
<accession>A0A3M0FU53</accession>
<dbReference type="AlphaFoldDB" id="A0A3M0FU53"/>
<dbReference type="Proteomes" id="UP000281985">
    <property type="component" value="Unassembled WGS sequence"/>
</dbReference>
<sequence length="321" mass="36502">MLFPLLEPKTGRSISLFLPLAFILIATMSCNEKVVKDDMAVNDNNEATYDESSAQPRNLSQEFKDYWYAGEAEITSYRLSQARYGELREGTAALIYVTEDFLPKEQVKADQNNKNNIPVLKLNATKNFNTGIYPYSVMTSTFYPVNEKRHAIKVSQSMQEWCGHVYAQLNNRDDFEVMSHSYFQGEADQDFNLPKAVLENEVWTQLRINPQELPVGEFEAIPDLAFVRMKHVTLQAYPAKATRTEGNYTLQFPTLGRTLSITFTPEFPYAITGWEETFKSGFGNNAKQLKTTATAFKTIKSAYWGKNSNADAPLRKELGLE</sequence>
<name>A0A3M0FU53_9FLAO</name>
<organism evidence="1 2">
    <name type="scientific">Dokdonia sinensis</name>
    <dbReference type="NCBI Taxonomy" id="2479847"/>
    <lineage>
        <taxon>Bacteria</taxon>
        <taxon>Pseudomonadati</taxon>
        <taxon>Bacteroidota</taxon>
        <taxon>Flavobacteriia</taxon>
        <taxon>Flavobacteriales</taxon>
        <taxon>Flavobacteriaceae</taxon>
        <taxon>Dokdonia</taxon>
    </lineage>
</organism>
<gene>
    <name evidence="1" type="ORF">EAX61_15265</name>
</gene>
<comment type="caution">
    <text evidence="1">The sequence shown here is derived from an EMBL/GenBank/DDBJ whole genome shotgun (WGS) entry which is preliminary data.</text>
</comment>
<evidence type="ECO:0000313" key="1">
    <source>
        <dbReference type="EMBL" id="RMB56214.1"/>
    </source>
</evidence>